<dbReference type="Pfam" id="PF03712">
    <property type="entry name" value="Cu2_monoox_C"/>
    <property type="match status" value="1"/>
</dbReference>
<dbReference type="GO" id="GO:0016853">
    <property type="term" value="F:isomerase activity"/>
    <property type="evidence" value="ECO:0007669"/>
    <property type="project" value="UniProtKB-KW"/>
</dbReference>
<dbReference type="eggNOG" id="COG2010">
    <property type="taxonomic scope" value="Bacteria"/>
</dbReference>
<dbReference type="InterPro" id="IPR008977">
    <property type="entry name" value="PHM/PNGase_F_dom_sf"/>
</dbReference>
<dbReference type="RefSeq" id="WP_044250605.1">
    <property type="nucleotide sequence ID" value="NZ_ASRX01000100.1"/>
</dbReference>
<dbReference type="InterPro" id="IPR036939">
    <property type="entry name" value="Cu2_ascorb_mOase_N_sf"/>
</dbReference>
<dbReference type="InterPro" id="IPR014784">
    <property type="entry name" value="Cu2_ascorb_mOase-like_C"/>
</dbReference>
<dbReference type="Gene3D" id="2.60.120.310">
    <property type="entry name" value="Copper type II, ascorbate-dependent monooxygenase, N-terminal domain"/>
    <property type="match status" value="1"/>
</dbReference>
<protein>
    <submittedName>
        <fullName evidence="3">Putative thiol-disulfide isomerase or thioredoxin</fullName>
    </submittedName>
</protein>
<dbReference type="InterPro" id="IPR000945">
    <property type="entry name" value="DBH-like"/>
</dbReference>
<comment type="caution">
    <text evidence="3">The sequence shown here is derived from an EMBL/GenBank/DDBJ whole genome shotgun (WGS) entry which is preliminary data.</text>
</comment>
<dbReference type="Gene3D" id="2.60.120.230">
    <property type="match status" value="1"/>
</dbReference>
<evidence type="ECO:0000259" key="2">
    <source>
        <dbReference type="Pfam" id="PF03712"/>
    </source>
</evidence>
<keyword evidence="4" id="KW-1185">Reference proteome</keyword>
<dbReference type="SUPFAM" id="SSF49742">
    <property type="entry name" value="PHM/PNGase F"/>
    <property type="match status" value="2"/>
</dbReference>
<accession>A0A017SVT1</accession>
<dbReference type="InterPro" id="IPR024548">
    <property type="entry name" value="Cu2_monoox_C"/>
</dbReference>
<evidence type="ECO:0000256" key="1">
    <source>
        <dbReference type="ARBA" id="ARBA00023157"/>
    </source>
</evidence>
<sequence>MPSHAVGFCVAGLLSLPIVVGCSGGEDDVREEPTFWQDVAPIMMSKCVSCHQKEGIAHFPLDDYEVARERAGAIDDAVQSGRMPPFLVDHDGSCGDFQDDVTLTAGELDVIHRWAAGGRAEGKRAEGPAGLPPLPMLEDATEYRTPLVTPVVDPSNPLGANDEYRCYPMPAGIPGERFITGYQVVPGNPAIIHHAAVYVVNPSAPSYVDGKTNGEVMAEMDEASPERPGWDCFGGPGDAVVHHALPVTWAPGQNVVEYPKDVGLRIAPDDVMVVQMHYNLHGHGEDGGGSARHGGSEEADSTLIRLRYAESVKRSAMMLGYDGLLGSMFAGDPHSLPQGQANASYSWEVPREALDVAASVPALEVLGVMPHMHERGRTFEMSVSTGGQKECVARVDAWDFHWQGLYWYRTPPRIEASSLVGVTCTYDTRDAEGPVLPGWGTENEMCMSSFMVAPPAEP</sequence>
<dbReference type="PANTHER" id="PTHR10157:SF23">
    <property type="entry name" value="MOXD1 HOMOLOG 1"/>
    <property type="match status" value="1"/>
</dbReference>
<keyword evidence="3" id="KW-0413">Isomerase</keyword>
<dbReference type="STRING" id="1192034.CAP_0293"/>
<dbReference type="GO" id="GO:0004500">
    <property type="term" value="F:dopamine beta-monooxygenase activity"/>
    <property type="evidence" value="ECO:0007669"/>
    <property type="project" value="InterPro"/>
</dbReference>
<gene>
    <name evidence="3" type="ORF">CAP_0293</name>
</gene>
<name>A0A017SVT1_9BACT</name>
<dbReference type="AlphaFoldDB" id="A0A017SVT1"/>
<dbReference type="EMBL" id="ASRX01000100">
    <property type="protein sequence ID" value="EYF00725.1"/>
    <property type="molecule type" value="Genomic_DNA"/>
</dbReference>
<keyword evidence="1" id="KW-1015">Disulfide bond</keyword>
<organism evidence="3 4">
    <name type="scientific">Chondromyces apiculatus DSM 436</name>
    <dbReference type="NCBI Taxonomy" id="1192034"/>
    <lineage>
        <taxon>Bacteria</taxon>
        <taxon>Pseudomonadati</taxon>
        <taxon>Myxococcota</taxon>
        <taxon>Polyangia</taxon>
        <taxon>Polyangiales</taxon>
        <taxon>Polyangiaceae</taxon>
        <taxon>Chondromyces</taxon>
    </lineage>
</organism>
<evidence type="ECO:0000313" key="4">
    <source>
        <dbReference type="Proteomes" id="UP000019678"/>
    </source>
</evidence>
<evidence type="ECO:0000313" key="3">
    <source>
        <dbReference type="EMBL" id="EYF00725.1"/>
    </source>
</evidence>
<dbReference type="PANTHER" id="PTHR10157">
    <property type="entry name" value="DOPAMINE BETA HYDROXYLASE RELATED"/>
    <property type="match status" value="1"/>
</dbReference>
<dbReference type="GO" id="GO:0005507">
    <property type="term" value="F:copper ion binding"/>
    <property type="evidence" value="ECO:0007669"/>
    <property type="project" value="InterPro"/>
</dbReference>
<dbReference type="OrthoDB" id="258766at2"/>
<dbReference type="Proteomes" id="UP000019678">
    <property type="component" value="Unassembled WGS sequence"/>
</dbReference>
<reference evidence="3 4" key="1">
    <citation type="submission" date="2013-05" db="EMBL/GenBank/DDBJ databases">
        <title>Genome assembly of Chondromyces apiculatus DSM 436.</title>
        <authorList>
            <person name="Sharma G."/>
            <person name="Khatri I."/>
            <person name="Kaur C."/>
            <person name="Mayilraj S."/>
            <person name="Subramanian S."/>
        </authorList>
    </citation>
    <scope>NUCLEOTIDE SEQUENCE [LARGE SCALE GENOMIC DNA]</scope>
    <source>
        <strain evidence="3 4">DSM 436</strain>
    </source>
</reference>
<feature type="domain" description="Copper type II ascorbate-dependent monooxygenase C-terminal" evidence="2">
    <location>
        <begin position="355"/>
        <end position="448"/>
    </location>
</feature>
<proteinExistence type="predicted"/>